<dbReference type="AlphaFoldDB" id="A0A1Q8SRN8"/>
<proteinExistence type="predicted"/>
<evidence type="ECO:0000313" key="3">
    <source>
        <dbReference type="Proteomes" id="UP000186878"/>
    </source>
</evidence>
<dbReference type="Pfam" id="PF13289">
    <property type="entry name" value="SIR2_2"/>
    <property type="match status" value="1"/>
</dbReference>
<comment type="caution">
    <text evidence="2">The sequence shown here is derived from an EMBL/GenBank/DDBJ whole genome shotgun (WGS) entry which is preliminary data.</text>
</comment>
<reference evidence="2 3" key="1">
    <citation type="submission" date="2016-12" db="EMBL/GenBank/DDBJ databases">
        <title>Draft genome sequences of strains Salinicola socius SMB35, Salinicola sp. MH3R3-1 and Chromohalobacter sp. SMB17 from the Verkhnekamsk potash mining region of Russia.</title>
        <authorList>
            <person name="Mavrodi D.V."/>
            <person name="Olsson B.E."/>
            <person name="Korsakova E.S."/>
            <person name="Pyankova A."/>
            <person name="Mavrodi O.V."/>
            <person name="Plotnikova E.G."/>
        </authorList>
    </citation>
    <scope>NUCLEOTIDE SEQUENCE [LARGE SCALE GENOMIC DNA]</scope>
    <source>
        <strain evidence="2 3">SMB35</strain>
    </source>
</reference>
<evidence type="ECO:0000313" key="2">
    <source>
        <dbReference type="EMBL" id="OLO04042.1"/>
    </source>
</evidence>
<dbReference type="SUPFAM" id="SSF52540">
    <property type="entry name" value="P-loop containing nucleoside triphosphate hydrolases"/>
    <property type="match status" value="1"/>
</dbReference>
<dbReference type="EMBL" id="MSDO01000017">
    <property type="protein sequence ID" value="OLO04042.1"/>
    <property type="molecule type" value="Genomic_DNA"/>
</dbReference>
<keyword evidence="3" id="KW-1185">Reference proteome</keyword>
<dbReference type="STRING" id="404433.BTW07_12255"/>
<protein>
    <recommendedName>
        <fullName evidence="1">Novel STAND NTPase 5 domain-containing protein</fullName>
    </recommendedName>
</protein>
<accession>A0A1Q8SRN8</accession>
<organism evidence="2 3">
    <name type="scientific">Salinicola socius</name>
    <dbReference type="NCBI Taxonomy" id="404433"/>
    <lineage>
        <taxon>Bacteria</taxon>
        <taxon>Pseudomonadati</taxon>
        <taxon>Pseudomonadota</taxon>
        <taxon>Gammaproteobacteria</taxon>
        <taxon>Oceanospirillales</taxon>
        <taxon>Halomonadaceae</taxon>
        <taxon>Salinicola</taxon>
    </lineage>
</organism>
<evidence type="ECO:0000259" key="1">
    <source>
        <dbReference type="Pfam" id="PF25199"/>
    </source>
</evidence>
<gene>
    <name evidence="2" type="ORF">BTW07_12255</name>
</gene>
<name>A0A1Q8SRN8_9GAMM</name>
<dbReference type="InterPro" id="IPR057574">
    <property type="entry name" value="nSTAND_NTPase5_dom"/>
</dbReference>
<dbReference type="Proteomes" id="UP000186878">
    <property type="component" value="Unassembled WGS sequence"/>
</dbReference>
<dbReference type="Pfam" id="PF25199">
    <property type="entry name" value="nSTAND_NTPase5"/>
    <property type="match status" value="1"/>
</dbReference>
<dbReference type="InterPro" id="IPR027417">
    <property type="entry name" value="P-loop_NTPase"/>
</dbReference>
<feature type="domain" description="Novel STAND NTPase 5" evidence="1">
    <location>
        <begin position="222"/>
        <end position="352"/>
    </location>
</feature>
<dbReference type="Gene3D" id="3.40.50.300">
    <property type="entry name" value="P-loop containing nucleotide triphosphate hydrolases"/>
    <property type="match status" value="1"/>
</dbReference>
<sequence>MASYPWPRVYTTNIDDAFEKALSINSKQKINIKGMLSRVSDKDQLLAKLDYIYLNGSVSRHEDGYVFTPEDYGKASAKSYPWYEELASDFMQLPFIFIGTKLDEPVFYHQVERLKHRTASAAPKSWVLTPDATDIEVLDLQSYGINYVKATLSDFVKWLDSTFKTQLTVKDVAQARNPELKVMFGDNEVESLEAAKLLNGVIPVSRASLSSSYHRSNPGTIRDFYKGFKPTWLDVIESVPAPLKQFENISRAIAECNDHSIEAHILVGPAGSGKSTLLKMIAIELSDQGEKVYFLPNEVENLGKLIHTLNNYNDKRFYVVIERVDAVKNELPKLFGKGNNAVYISAEGQNIWHNRVEAKLPPDVINVHKVEDINEDDVDPILTKLKNFGPWTRLAKLDVNARKREIYGKSRRQLLIGLMEATTGIGFEQIIQNDYEKIASEEDRFFFVLACLASMHKCQLSNTIASRSLSKDGIAEPPISLARKLQGIIVAQNDFFAVRHPLYARKSIESIVDTGLIKRAISALLQAFSVYTHPVIKSLTKNDADLFKAILNHHFLIDVLREDETLITSIYQDHEKYFEADGLFWLQYGLCKRHFGDQAKAYEILNTAFNAYPHDHTAHAYAQQMLILVAAKKTSVQTSLDYIFKATKMLESLDDTLESDDTYPLVTLAEGHISALISLDKTSAAKIKAKEYESRISDRLRKRYDSRLASCKQKLLKLATTGYWNISNNYS</sequence>